<dbReference type="InterPro" id="IPR052981">
    <property type="entry name" value="Ingression_C2_domain"/>
</dbReference>
<dbReference type="SUPFAM" id="SSF49562">
    <property type="entry name" value="C2 domain (Calcium/lipid-binding domain, CaLB)"/>
    <property type="match status" value="2"/>
</dbReference>
<dbReference type="PANTHER" id="PTHR47052">
    <property type="entry name" value="CONSERVED SERINE PROLINE-RICH PROTEIN (AFU_ORTHOLOGUE AFUA_2G01790)"/>
    <property type="match status" value="1"/>
</dbReference>
<dbReference type="Pfam" id="PF00168">
    <property type="entry name" value="C2"/>
    <property type="match status" value="2"/>
</dbReference>
<dbReference type="InterPro" id="IPR035892">
    <property type="entry name" value="C2_domain_sf"/>
</dbReference>
<feature type="domain" description="C2" evidence="2">
    <location>
        <begin position="1"/>
        <end position="83"/>
    </location>
</feature>
<comment type="caution">
    <text evidence="3">The sequence shown here is derived from an EMBL/GenBank/DDBJ whole genome shotgun (WGS) entry which is preliminary data.</text>
</comment>
<protein>
    <recommendedName>
        <fullName evidence="2">C2 domain-containing protein</fullName>
    </recommendedName>
</protein>
<sequence length="623" mass="70156">MDPFVQIKLGGGQTFKTKVHQDAGRFPVWNETVEIPLKSVENDQIKLILYDEDYIMDSYVGADTFSIAQLVEKGDFHWQALRYKGSVAAEILIKAELKGQQDKSIIAKTDPGNARQSVVPPGQQKLAQMQNGPGRFSVQNAQSQKKLFGKTDNHARPSTLITITESPKNLRNSVLPNTLPRPSQFADPKKEGSALKAVRQSIFSKLNKQMINRAQSNVSNASQKTTGYQKTPPPEALNFSSAVSTPKGNAKMSMAVRQSRNEGLKPILTSLADDSEKGSLQIKVVDGVILRNTDTIGQMDPFVKLELNDFTQVTKVCQEGGKTPYWGEVFEFEVSGMGADFRITCLDQDMMSADIIGERVLKLKGLCSVFPSRNKIPLIETKYTPSLKTLESLAEYSEEDTQVDMVMPEELRKVQQNVNMQQQSTKTRMQEIQEGQKNVSRNTIFIGQGRETKKKSVLYKSQEVVSQGSFGQSGEKGLAGLMAQAIKQFNLHQNQYLNQKRMPQRMTQFQAPPQPSQYYSMNFTTPTTPRDAIFLDPYALPNANYYQYTPSMSPTPFYPAQFMPIQQQQYQMNPLQGEYYTSQQWRMQQQQQIMGGGGGRYMAKRIISSKQINESLLRLPTRY</sequence>
<dbReference type="OrthoDB" id="447506at2759"/>
<feature type="compositionally biased region" description="Polar residues" evidence="1">
    <location>
        <begin position="238"/>
        <end position="247"/>
    </location>
</feature>
<proteinExistence type="predicted"/>
<feature type="region of interest" description="Disordered" evidence="1">
    <location>
        <begin position="216"/>
        <end position="248"/>
    </location>
</feature>
<dbReference type="AlphaFoldDB" id="A0A8J8NWP2"/>
<feature type="region of interest" description="Disordered" evidence="1">
    <location>
        <begin position="171"/>
        <end position="191"/>
    </location>
</feature>
<organism evidence="3 4">
    <name type="scientific">Halteria grandinella</name>
    <dbReference type="NCBI Taxonomy" id="5974"/>
    <lineage>
        <taxon>Eukaryota</taxon>
        <taxon>Sar</taxon>
        <taxon>Alveolata</taxon>
        <taxon>Ciliophora</taxon>
        <taxon>Intramacronucleata</taxon>
        <taxon>Spirotrichea</taxon>
        <taxon>Stichotrichia</taxon>
        <taxon>Sporadotrichida</taxon>
        <taxon>Halteriidae</taxon>
        <taxon>Halteria</taxon>
    </lineage>
</organism>
<dbReference type="Gene3D" id="2.60.40.150">
    <property type="entry name" value="C2 domain"/>
    <property type="match status" value="2"/>
</dbReference>
<evidence type="ECO:0000256" key="1">
    <source>
        <dbReference type="SAM" id="MobiDB-lite"/>
    </source>
</evidence>
<reference evidence="3" key="1">
    <citation type="submission" date="2019-06" db="EMBL/GenBank/DDBJ databases">
        <authorList>
            <person name="Zheng W."/>
        </authorList>
    </citation>
    <scope>NUCLEOTIDE SEQUENCE</scope>
    <source>
        <strain evidence="3">QDHG01</strain>
    </source>
</reference>
<keyword evidence="4" id="KW-1185">Reference proteome</keyword>
<evidence type="ECO:0000313" key="4">
    <source>
        <dbReference type="Proteomes" id="UP000785679"/>
    </source>
</evidence>
<feature type="domain" description="C2" evidence="2">
    <location>
        <begin position="260"/>
        <end position="377"/>
    </location>
</feature>
<name>A0A8J8NWP2_HALGN</name>
<dbReference type="SMART" id="SM00239">
    <property type="entry name" value="C2"/>
    <property type="match status" value="2"/>
</dbReference>
<accession>A0A8J8NWP2</accession>
<dbReference type="InterPro" id="IPR000008">
    <property type="entry name" value="C2_dom"/>
</dbReference>
<dbReference type="EMBL" id="RRYP01004828">
    <property type="protein sequence ID" value="TNV82543.1"/>
    <property type="molecule type" value="Genomic_DNA"/>
</dbReference>
<dbReference type="CDD" id="cd00030">
    <property type="entry name" value="C2"/>
    <property type="match status" value="2"/>
</dbReference>
<evidence type="ECO:0000259" key="2">
    <source>
        <dbReference type="PROSITE" id="PS50004"/>
    </source>
</evidence>
<gene>
    <name evidence="3" type="ORF">FGO68_gene12267</name>
</gene>
<feature type="compositionally biased region" description="Polar residues" evidence="1">
    <location>
        <begin position="216"/>
        <end position="229"/>
    </location>
</feature>
<dbReference type="PROSITE" id="PS50004">
    <property type="entry name" value="C2"/>
    <property type="match status" value="2"/>
</dbReference>
<dbReference type="PANTHER" id="PTHR47052:SF3">
    <property type="entry name" value="INGRESSION PROTEIN 1"/>
    <property type="match status" value="1"/>
</dbReference>
<dbReference type="Proteomes" id="UP000785679">
    <property type="component" value="Unassembled WGS sequence"/>
</dbReference>
<evidence type="ECO:0000313" key="3">
    <source>
        <dbReference type="EMBL" id="TNV82543.1"/>
    </source>
</evidence>